<keyword evidence="5" id="KW-1185">Reference proteome</keyword>
<proteinExistence type="predicted"/>
<feature type="domain" description="Chorismate mutase" evidence="3">
    <location>
        <begin position="14"/>
        <end position="105"/>
    </location>
</feature>
<dbReference type="SMART" id="SM00830">
    <property type="entry name" value="CM_2"/>
    <property type="match status" value="1"/>
</dbReference>
<evidence type="ECO:0000313" key="4">
    <source>
        <dbReference type="EMBL" id="MEV4684182.1"/>
    </source>
</evidence>
<gene>
    <name evidence="4" type="ORF">AB0K36_25810</name>
</gene>
<evidence type="ECO:0000313" key="5">
    <source>
        <dbReference type="Proteomes" id="UP001552521"/>
    </source>
</evidence>
<dbReference type="InterPro" id="IPR002701">
    <property type="entry name" value="CM_II_prokaryot"/>
</dbReference>
<keyword evidence="1" id="KW-0413">Isomerase</keyword>
<dbReference type="Gene3D" id="1.20.59.10">
    <property type="entry name" value="Chorismate mutase"/>
    <property type="match status" value="1"/>
</dbReference>
<dbReference type="NCBIfam" id="TIGR01803">
    <property type="entry name" value="CM-like"/>
    <property type="match status" value="1"/>
</dbReference>
<dbReference type="PANTHER" id="PTHR38041">
    <property type="entry name" value="CHORISMATE MUTASE"/>
    <property type="match status" value="1"/>
</dbReference>
<dbReference type="InterPro" id="IPR008241">
    <property type="entry name" value="Isochorismate_pyruvate-lyase"/>
</dbReference>
<sequence>MTPPAIPAAPPATGPGTDTLTTLRARLDAADAALLDAVRTRLDICLRIGEYKRLHQVPMMQPHRIAEVHAHAARYAADHGIDPAFLRTLYDTIITETCRLEDEWIATGGTPAPAPASAPESASAPAFASAHAPAQGAVS</sequence>
<dbReference type="PROSITE" id="PS51168">
    <property type="entry name" value="CHORISMATE_MUT_2"/>
    <property type="match status" value="1"/>
</dbReference>
<dbReference type="InterPro" id="IPR036979">
    <property type="entry name" value="CM_dom_sf"/>
</dbReference>
<dbReference type="InterPro" id="IPR051331">
    <property type="entry name" value="Chorismate_mutase-related"/>
</dbReference>
<evidence type="ECO:0000256" key="1">
    <source>
        <dbReference type="ARBA" id="ARBA00023235"/>
    </source>
</evidence>
<dbReference type="Proteomes" id="UP001552521">
    <property type="component" value="Unassembled WGS sequence"/>
</dbReference>
<dbReference type="SUPFAM" id="SSF48600">
    <property type="entry name" value="Chorismate mutase II"/>
    <property type="match status" value="1"/>
</dbReference>
<feature type="region of interest" description="Disordered" evidence="2">
    <location>
        <begin position="106"/>
        <end position="139"/>
    </location>
</feature>
<name>A0ABV3I011_9ACTN</name>
<organism evidence="4 5">
    <name type="scientific">Streptomyces kurssanovii</name>
    <dbReference type="NCBI Taxonomy" id="67312"/>
    <lineage>
        <taxon>Bacteria</taxon>
        <taxon>Bacillati</taxon>
        <taxon>Actinomycetota</taxon>
        <taxon>Actinomycetes</taxon>
        <taxon>Kitasatosporales</taxon>
        <taxon>Streptomycetaceae</taxon>
        <taxon>Streptomyces</taxon>
    </lineage>
</organism>
<accession>A0ABV3I011</accession>
<dbReference type="PANTHER" id="PTHR38041:SF1">
    <property type="entry name" value="CHORISMATE MUTASE"/>
    <property type="match status" value="1"/>
</dbReference>
<dbReference type="EMBL" id="JBFAQK010000046">
    <property type="protein sequence ID" value="MEV4684182.1"/>
    <property type="molecule type" value="Genomic_DNA"/>
</dbReference>
<feature type="compositionally biased region" description="Low complexity" evidence="2">
    <location>
        <begin position="115"/>
        <end position="139"/>
    </location>
</feature>
<reference evidence="4 5" key="1">
    <citation type="submission" date="2024-06" db="EMBL/GenBank/DDBJ databases">
        <title>The Natural Products Discovery Center: Release of the First 8490 Sequenced Strains for Exploring Actinobacteria Biosynthetic Diversity.</title>
        <authorList>
            <person name="Kalkreuter E."/>
            <person name="Kautsar S.A."/>
            <person name="Yang D."/>
            <person name="Bader C.D."/>
            <person name="Teijaro C.N."/>
            <person name="Fluegel L."/>
            <person name="Davis C.M."/>
            <person name="Simpson J.R."/>
            <person name="Lauterbach L."/>
            <person name="Steele A.D."/>
            <person name="Gui C."/>
            <person name="Meng S."/>
            <person name="Li G."/>
            <person name="Viehrig K."/>
            <person name="Ye F."/>
            <person name="Su P."/>
            <person name="Kiefer A.F."/>
            <person name="Nichols A."/>
            <person name="Cepeda A.J."/>
            <person name="Yan W."/>
            <person name="Fan B."/>
            <person name="Jiang Y."/>
            <person name="Adhikari A."/>
            <person name="Zheng C.-J."/>
            <person name="Schuster L."/>
            <person name="Cowan T.M."/>
            <person name="Smanski M.J."/>
            <person name="Chevrette M.G."/>
            <person name="De Carvalho L.P.S."/>
            <person name="Shen B."/>
        </authorList>
    </citation>
    <scope>NUCLEOTIDE SEQUENCE [LARGE SCALE GENOMIC DNA]</scope>
    <source>
        <strain evidence="4 5">NPDC049344</strain>
    </source>
</reference>
<dbReference type="Pfam" id="PF01817">
    <property type="entry name" value="CM_2"/>
    <property type="match status" value="1"/>
</dbReference>
<dbReference type="InterPro" id="IPR036263">
    <property type="entry name" value="Chorismate_II_sf"/>
</dbReference>
<dbReference type="RefSeq" id="WP_364598747.1">
    <property type="nucleotide sequence ID" value="NZ_JBFAQK010000046.1"/>
</dbReference>
<evidence type="ECO:0000256" key="2">
    <source>
        <dbReference type="SAM" id="MobiDB-lite"/>
    </source>
</evidence>
<protein>
    <submittedName>
        <fullName evidence="4">Chorismate mutase family protein</fullName>
    </submittedName>
</protein>
<evidence type="ECO:0000259" key="3">
    <source>
        <dbReference type="PROSITE" id="PS51168"/>
    </source>
</evidence>
<comment type="caution">
    <text evidence="4">The sequence shown here is derived from an EMBL/GenBank/DDBJ whole genome shotgun (WGS) entry which is preliminary data.</text>
</comment>